<dbReference type="Gene3D" id="3.90.550.10">
    <property type="entry name" value="Spore Coat Polysaccharide Biosynthesis Protein SpsA, Chain A"/>
    <property type="match status" value="1"/>
</dbReference>
<evidence type="ECO:0000313" key="3">
    <source>
        <dbReference type="EMBL" id="UYP48065.1"/>
    </source>
</evidence>
<feature type="domain" description="Glycosyltransferase 2-like" evidence="2">
    <location>
        <begin position="3"/>
        <end position="141"/>
    </location>
</feature>
<keyword evidence="1" id="KW-0472">Membrane</keyword>
<feature type="transmembrane region" description="Helical" evidence="1">
    <location>
        <begin position="247"/>
        <end position="267"/>
    </location>
</feature>
<keyword evidence="4" id="KW-1185">Reference proteome</keyword>
<dbReference type="SUPFAM" id="SSF53448">
    <property type="entry name" value="Nucleotide-diphospho-sugar transferases"/>
    <property type="match status" value="1"/>
</dbReference>
<dbReference type="InterPro" id="IPR029044">
    <property type="entry name" value="Nucleotide-diphossugar_trans"/>
</dbReference>
<sequence length="315" mass="37301">MNTIAKFKKQDYQNFNLILILGGEDTYIKKAKKIQWDKLTIIPQKVPNKLRSYNDALQDSSKIGDVIVFSDIDSEIPIDFLSKFALNYSNPKKNIVTGRCLPLQKTQNLVEVGYTKMWNKEHSQKGEIVNFIYGACYSMRKDFFYGKFHKFDETVQIGTDPAIVEQINALNEPIYFDKSILIYTDIFSENPKKFLLQKSRWYRILYLKSLQRNDKSKFLMGLNFIFSWSMILIIPLLLIINCLFVQNIYFFISLISFWTIIMVKSWVSSFLRMYCEKSDLKFLFKSFIFMLIKNLIVIIASIELISKKHRYQWRI</sequence>
<organism evidence="3 4">
    <name type="scientific">Candidatus Lokiarchaeum ossiferum</name>
    <dbReference type="NCBI Taxonomy" id="2951803"/>
    <lineage>
        <taxon>Archaea</taxon>
        <taxon>Promethearchaeati</taxon>
        <taxon>Promethearchaeota</taxon>
        <taxon>Promethearchaeia</taxon>
        <taxon>Promethearchaeales</taxon>
        <taxon>Promethearchaeaceae</taxon>
        <taxon>Candidatus Lokiarchaeum</taxon>
    </lineage>
</organism>
<gene>
    <name evidence="3" type="ORF">NEF87_004350</name>
</gene>
<dbReference type="EMBL" id="CP104013">
    <property type="protein sequence ID" value="UYP48065.1"/>
    <property type="molecule type" value="Genomic_DNA"/>
</dbReference>
<dbReference type="InterPro" id="IPR001173">
    <property type="entry name" value="Glyco_trans_2-like"/>
</dbReference>
<protein>
    <recommendedName>
        <fullName evidence="2">Glycosyltransferase 2-like domain-containing protein</fullName>
    </recommendedName>
</protein>
<evidence type="ECO:0000256" key="1">
    <source>
        <dbReference type="SAM" id="Phobius"/>
    </source>
</evidence>
<name>A0ABY6HXC0_9ARCH</name>
<evidence type="ECO:0000259" key="2">
    <source>
        <dbReference type="Pfam" id="PF00535"/>
    </source>
</evidence>
<accession>A0ABY6HXC0</accession>
<dbReference type="CDD" id="cd00761">
    <property type="entry name" value="Glyco_tranf_GTA_type"/>
    <property type="match status" value="1"/>
</dbReference>
<reference evidence="3" key="1">
    <citation type="submission" date="2022-09" db="EMBL/GenBank/DDBJ databases">
        <title>Actin cytoskeleton and complex cell architecture in an #Asgard archaeon.</title>
        <authorList>
            <person name="Ponce Toledo R.I."/>
            <person name="Schleper C."/>
            <person name="Rodrigues Oliveira T."/>
            <person name="Wollweber F."/>
            <person name="Xu J."/>
            <person name="Rittmann S."/>
            <person name="Klingl A."/>
            <person name="Pilhofer M."/>
        </authorList>
    </citation>
    <scope>NUCLEOTIDE SEQUENCE</scope>
    <source>
        <strain evidence="3">B-35</strain>
    </source>
</reference>
<feature type="transmembrane region" description="Helical" evidence="1">
    <location>
        <begin position="287"/>
        <end position="305"/>
    </location>
</feature>
<keyword evidence="1" id="KW-0812">Transmembrane</keyword>
<evidence type="ECO:0000313" key="4">
    <source>
        <dbReference type="Proteomes" id="UP001208689"/>
    </source>
</evidence>
<dbReference type="Proteomes" id="UP001208689">
    <property type="component" value="Chromosome"/>
</dbReference>
<feature type="transmembrane region" description="Helical" evidence="1">
    <location>
        <begin position="218"/>
        <end position="240"/>
    </location>
</feature>
<proteinExistence type="predicted"/>
<dbReference type="Pfam" id="PF00535">
    <property type="entry name" value="Glycos_transf_2"/>
    <property type="match status" value="1"/>
</dbReference>
<keyword evidence="1" id="KW-1133">Transmembrane helix</keyword>